<dbReference type="Proteomes" id="UP001221898">
    <property type="component" value="Unassembled WGS sequence"/>
</dbReference>
<proteinExistence type="predicted"/>
<evidence type="ECO:0008006" key="4">
    <source>
        <dbReference type="Google" id="ProtNLM"/>
    </source>
</evidence>
<accession>A0AAD7SVK7</accession>
<dbReference type="AlphaFoldDB" id="A0AAD7SVK7"/>
<evidence type="ECO:0000313" key="2">
    <source>
        <dbReference type="EMBL" id="KAJ8409622.1"/>
    </source>
</evidence>
<reference evidence="2" key="1">
    <citation type="journal article" date="2023" name="Science">
        <title>Genome structures resolve the early diversification of teleost fishes.</title>
        <authorList>
            <person name="Parey E."/>
            <person name="Louis A."/>
            <person name="Montfort J."/>
            <person name="Bouchez O."/>
            <person name="Roques C."/>
            <person name="Iampietro C."/>
            <person name="Lluch J."/>
            <person name="Castinel A."/>
            <person name="Donnadieu C."/>
            <person name="Desvignes T."/>
            <person name="Floi Bucao C."/>
            <person name="Jouanno E."/>
            <person name="Wen M."/>
            <person name="Mejri S."/>
            <person name="Dirks R."/>
            <person name="Jansen H."/>
            <person name="Henkel C."/>
            <person name="Chen W.J."/>
            <person name="Zahm M."/>
            <person name="Cabau C."/>
            <person name="Klopp C."/>
            <person name="Thompson A.W."/>
            <person name="Robinson-Rechavi M."/>
            <person name="Braasch I."/>
            <person name="Lecointre G."/>
            <person name="Bobe J."/>
            <person name="Postlethwait J.H."/>
            <person name="Berthelot C."/>
            <person name="Roest Crollius H."/>
            <person name="Guiguen Y."/>
        </authorList>
    </citation>
    <scope>NUCLEOTIDE SEQUENCE</scope>
    <source>
        <strain evidence="2">NC1722</strain>
    </source>
</reference>
<evidence type="ECO:0000313" key="3">
    <source>
        <dbReference type="Proteomes" id="UP001221898"/>
    </source>
</evidence>
<organism evidence="2 3">
    <name type="scientific">Aldrovandia affinis</name>
    <dbReference type="NCBI Taxonomy" id="143900"/>
    <lineage>
        <taxon>Eukaryota</taxon>
        <taxon>Metazoa</taxon>
        <taxon>Chordata</taxon>
        <taxon>Craniata</taxon>
        <taxon>Vertebrata</taxon>
        <taxon>Euteleostomi</taxon>
        <taxon>Actinopterygii</taxon>
        <taxon>Neopterygii</taxon>
        <taxon>Teleostei</taxon>
        <taxon>Notacanthiformes</taxon>
        <taxon>Halosauridae</taxon>
        <taxon>Aldrovandia</taxon>
    </lineage>
</organism>
<name>A0AAD7SVK7_9TELE</name>
<sequence length="136" mass="14604">MCFFLLASSQLSVSGCELLACGSPLRDQLTQMWTLGACCYNDIVREVGVTLRWTTAAPLDVCDSHGVDQPPPPPFPEVVFPALPCPADAHQQVPGLDSAAAGDHISLCRETSLCFQTRHALPFLSRRLAATPAHSD</sequence>
<gene>
    <name evidence="2" type="ORF">AAFF_G00230230</name>
</gene>
<evidence type="ECO:0000256" key="1">
    <source>
        <dbReference type="SAM" id="SignalP"/>
    </source>
</evidence>
<keyword evidence="3" id="KW-1185">Reference proteome</keyword>
<feature type="chain" id="PRO_5042163104" description="Secreted protein" evidence="1">
    <location>
        <begin position="16"/>
        <end position="136"/>
    </location>
</feature>
<comment type="caution">
    <text evidence="2">The sequence shown here is derived from an EMBL/GenBank/DDBJ whole genome shotgun (WGS) entry which is preliminary data.</text>
</comment>
<protein>
    <recommendedName>
        <fullName evidence="4">Secreted protein</fullName>
    </recommendedName>
</protein>
<keyword evidence="1" id="KW-0732">Signal</keyword>
<dbReference type="EMBL" id="JAINUG010000030">
    <property type="protein sequence ID" value="KAJ8409622.1"/>
    <property type="molecule type" value="Genomic_DNA"/>
</dbReference>
<feature type="signal peptide" evidence="1">
    <location>
        <begin position="1"/>
        <end position="15"/>
    </location>
</feature>